<dbReference type="AlphaFoldDB" id="A0A7J9NYG0"/>
<dbReference type="InterPro" id="IPR002201">
    <property type="entry name" value="Glyco_trans_9"/>
</dbReference>
<gene>
    <name evidence="3" type="ORF">HNP89_000679</name>
</gene>
<organism evidence="3 4">
    <name type="scientific">Methanococcus maripaludis</name>
    <name type="common">Methanococcus deltae</name>
    <dbReference type="NCBI Taxonomy" id="39152"/>
    <lineage>
        <taxon>Archaea</taxon>
        <taxon>Methanobacteriati</taxon>
        <taxon>Methanobacteriota</taxon>
        <taxon>Methanomada group</taxon>
        <taxon>Methanococci</taxon>
        <taxon>Methanococcales</taxon>
        <taxon>Methanococcaceae</taxon>
        <taxon>Methanococcus</taxon>
    </lineage>
</organism>
<protein>
    <submittedName>
        <fullName evidence="3">Heptosyltransferase-2</fullName>
        <ecNumber evidence="3">2.4.-.-</ecNumber>
    </submittedName>
</protein>
<evidence type="ECO:0000313" key="4">
    <source>
        <dbReference type="Proteomes" id="UP000522365"/>
    </source>
</evidence>
<name>A0A7J9NYG0_METMI</name>
<accession>A0A7J9NYG0</accession>
<reference evidence="3 4" key="1">
    <citation type="submission" date="2020-07" db="EMBL/GenBank/DDBJ databases">
        <title>Genomic Encyclopedia of Type Strains, Phase IV (KMG-V): Genome sequencing to study the core and pangenomes of soil and plant-associated prokaryotes.</title>
        <authorList>
            <person name="Whitman W."/>
        </authorList>
    </citation>
    <scope>NUCLEOTIDE SEQUENCE [LARGE SCALE GENOMIC DNA]</scope>
    <source>
        <strain evidence="3 4">S1</strain>
    </source>
</reference>
<keyword evidence="1 3" id="KW-0328">Glycosyltransferase</keyword>
<dbReference type="EMBL" id="JACDUK010000001">
    <property type="protein sequence ID" value="MBA2852742.1"/>
    <property type="molecule type" value="Genomic_DNA"/>
</dbReference>
<evidence type="ECO:0000256" key="1">
    <source>
        <dbReference type="ARBA" id="ARBA00022676"/>
    </source>
</evidence>
<comment type="caution">
    <text evidence="3">The sequence shown here is derived from an EMBL/GenBank/DDBJ whole genome shotgun (WGS) entry which is preliminary data.</text>
</comment>
<dbReference type="InterPro" id="IPR051199">
    <property type="entry name" value="LPS_LOS_Heptosyltrfase"/>
</dbReference>
<dbReference type="SUPFAM" id="SSF53756">
    <property type="entry name" value="UDP-Glycosyltransferase/glycogen phosphorylase"/>
    <property type="match status" value="1"/>
</dbReference>
<dbReference type="Gene3D" id="3.40.50.2000">
    <property type="entry name" value="Glycogen Phosphorylase B"/>
    <property type="match status" value="2"/>
</dbReference>
<keyword evidence="2 3" id="KW-0808">Transferase</keyword>
<dbReference type="CDD" id="cd03789">
    <property type="entry name" value="GT9_LPS_heptosyltransferase"/>
    <property type="match status" value="1"/>
</dbReference>
<proteinExistence type="predicted"/>
<dbReference type="GO" id="GO:0005829">
    <property type="term" value="C:cytosol"/>
    <property type="evidence" value="ECO:0007669"/>
    <property type="project" value="TreeGrafter"/>
</dbReference>
<sequence>MSKLPKKKSVQIKKILVIRLWTLGESILTLPMIKKLNDTGYEIDVLVTSRSKPVFESVSFINQIIDVSNVLDILKKIQKYDISIDTEPYMNISSIMGKLLANKSIGYSGIFRDKLYNFKIKYNDKIHASVNFCNLLQSLNINYVPDSLIPLEYGKKEENKIMELLDDLKINSKKIIGIHCGTAETAPWRTLKKEKFAEIITKLLDKNYVVLLTGTSGEYLQNEKIVNLVDNSKNLHNIAGKLNLKEFSCLITKFSCFISPDTGPMHLAAAMGAKTIGLFGPNIPERFAPYGHQNISLYGAKTLECSPCINVHTGKFKECTQNGKCMDLISTEEILNEICE</sequence>
<evidence type="ECO:0000256" key="2">
    <source>
        <dbReference type="ARBA" id="ARBA00022679"/>
    </source>
</evidence>
<dbReference type="Pfam" id="PF01075">
    <property type="entry name" value="Glyco_transf_9"/>
    <property type="match status" value="1"/>
</dbReference>
<dbReference type="EC" id="2.4.-.-" evidence="3"/>
<dbReference type="GO" id="GO:0008713">
    <property type="term" value="F:ADP-heptose-lipopolysaccharide heptosyltransferase activity"/>
    <property type="evidence" value="ECO:0007669"/>
    <property type="project" value="TreeGrafter"/>
</dbReference>
<evidence type="ECO:0000313" key="3">
    <source>
        <dbReference type="EMBL" id="MBA2852742.1"/>
    </source>
</evidence>
<dbReference type="PANTHER" id="PTHR30160">
    <property type="entry name" value="TETRAACYLDISACCHARIDE 4'-KINASE-RELATED"/>
    <property type="match status" value="1"/>
</dbReference>
<dbReference type="Proteomes" id="UP000522365">
    <property type="component" value="Unassembled WGS sequence"/>
</dbReference>